<dbReference type="Gene3D" id="3.50.50.60">
    <property type="entry name" value="FAD/NAD(P)-binding domain"/>
    <property type="match status" value="1"/>
</dbReference>
<name>A0A9W7W429_9PEZI</name>
<reference evidence="3 4" key="1">
    <citation type="journal article" date="2018" name="IMA Fungus">
        <title>IMA Genome-F 10: Nine draft genome sequences of Claviceps purpurea s.lat., including C. arundinis, C. humidiphila, and C. cf. spartinae, pseudomolecules for the pitch canker pathogen Fusarium circinatum, draft genome of Davidsoniella eucalypti, Grosmannia galeiformis, Quambalaria eucalypti, and Teratosphaeria destructans.</title>
        <authorList>
            <person name="Wingfield B.D."/>
            <person name="Liu M."/>
            <person name="Nguyen H.D."/>
            <person name="Lane F.A."/>
            <person name="Morgan S.W."/>
            <person name="De Vos L."/>
            <person name="Wilken P.M."/>
            <person name="Duong T.A."/>
            <person name="Aylward J."/>
            <person name="Coetzee M.P."/>
            <person name="Dadej K."/>
            <person name="De Beer Z.W."/>
            <person name="Findlay W."/>
            <person name="Havenga M."/>
            <person name="Kolarik M."/>
            <person name="Menzies J.G."/>
            <person name="Naidoo K."/>
            <person name="Pochopski O."/>
            <person name="Shoukouhi P."/>
            <person name="Santana Q.C."/>
            <person name="Seifert K.A."/>
            <person name="Soal N."/>
            <person name="Steenkamp E.T."/>
            <person name="Tatham C.T."/>
            <person name="van der Nest M.A."/>
            <person name="Wingfield M.J."/>
        </authorList>
    </citation>
    <scope>NUCLEOTIDE SEQUENCE [LARGE SCALE GENOMIC DNA]</scope>
    <source>
        <strain evidence="3">CMW44962</strain>
    </source>
</reference>
<sequence length="72" mass="7894">MVPNWHASSTCRMLPKEKGGVIDSRLRVYGTKGLRVCDVSTFGRLPDVNLVGPVYAAAEVGAQVIREDYDDL</sequence>
<proteinExistence type="inferred from homology"/>
<reference evidence="3 4" key="2">
    <citation type="journal article" date="2021" name="Curr. Genet.">
        <title>Genetic response to nitrogen starvation in the aggressive Eucalyptus foliar pathogen Teratosphaeria destructans.</title>
        <authorList>
            <person name="Havenga M."/>
            <person name="Wingfield B.D."/>
            <person name="Wingfield M.J."/>
            <person name="Dreyer L.L."/>
            <person name="Roets F."/>
            <person name="Aylward J."/>
        </authorList>
    </citation>
    <scope>NUCLEOTIDE SEQUENCE [LARGE SCALE GENOMIC DNA]</scope>
    <source>
        <strain evidence="3">CMW44962</strain>
    </source>
</reference>
<evidence type="ECO:0000313" key="3">
    <source>
        <dbReference type="EMBL" id="KAH9833956.1"/>
    </source>
</evidence>
<dbReference type="GO" id="GO:0050660">
    <property type="term" value="F:flavin adenine dinucleotide binding"/>
    <property type="evidence" value="ECO:0007669"/>
    <property type="project" value="InterPro"/>
</dbReference>
<evidence type="ECO:0000313" key="4">
    <source>
        <dbReference type="Proteomes" id="UP001138500"/>
    </source>
</evidence>
<dbReference type="AlphaFoldDB" id="A0A9W7W429"/>
<dbReference type="PANTHER" id="PTHR11552">
    <property type="entry name" value="GLUCOSE-METHANOL-CHOLINE GMC OXIDOREDUCTASE"/>
    <property type="match status" value="1"/>
</dbReference>
<dbReference type="InterPro" id="IPR012132">
    <property type="entry name" value="GMC_OxRdtase"/>
</dbReference>
<dbReference type="OrthoDB" id="269227at2759"/>
<dbReference type="InterPro" id="IPR007867">
    <property type="entry name" value="GMC_OxRtase_C"/>
</dbReference>
<comment type="caution">
    <text evidence="3">The sequence shown here is derived from an EMBL/GenBank/DDBJ whole genome shotgun (WGS) entry which is preliminary data.</text>
</comment>
<dbReference type="InterPro" id="IPR036188">
    <property type="entry name" value="FAD/NAD-bd_sf"/>
</dbReference>
<dbReference type="Proteomes" id="UP001138500">
    <property type="component" value="Unassembled WGS sequence"/>
</dbReference>
<keyword evidence="4" id="KW-1185">Reference proteome</keyword>
<dbReference type="Pfam" id="PF05199">
    <property type="entry name" value="GMC_oxred_C"/>
    <property type="match status" value="1"/>
</dbReference>
<accession>A0A9W7W429</accession>
<protein>
    <submittedName>
        <fullName evidence="3">Versicolorin B synthase</fullName>
    </submittedName>
</protein>
<organism evidence="3 4">
    <name type="scientific">Teratosphaeria destructans</name>
    <dbReference type="NCBI Taxonomy" id="418781"/>
    <lineage>
        <taxon>Eukaryota</taxon>
        <taxon>Fungi</taxon>
        <taxon>Dikarya</taxon>
        <taxon>Ascomycota</taxon>
        <taxon>Pezizomycotina</taxon>
        <taxon>Dothideomycetes</taxon>
        <taxon>Dothideomycetidae</taxon>
        <taxon>Mycosphaerellales</taxon>
        <taxon>Teratosphaeriaceae</taxon>
        <taxon>Teratosphaeria</taxon>
    </lineage>
</organism>
<evidence type="ECO:0000259" key="2">
    <source>
        <dbReference type="Pfam" id="PF05199"/>
    </source>
</evidence>
<dbReference type="PANTHER" id="PTHR11552:SF115">
    <property type="entry name" value="DEHYDROGENASE XPTC-RELATED"/>
    <property type="match status" value="1"/>
</dbReference>
<dbReference type="GO" id="GO:0044550">
    <property type="term" value="P:secondary metabolite biosynthetic process"/>
    <property type="evidence" value="ECO:0007669"/>
    <property type="project" value="TreeGrafter"/>
</dbReference>
<dbReference type="EMBL" id="RIBY02001024">
    <property type="protein sequence ID" value="KAH9833956.1"/>
    <property type="molecule type" value="Genomic_DNA"/>
</dbReference>
<comment type="similarity">
    <text evidence="1">Belongs to the GMC oxidoreductase family.</text>
</comment>
<feature type="domain" description="Glucose-methanol-choline oxidoreductase C-terminal" evidence="2">
    <location>
        <begin position="3"/>
        <end position="58"/>
    </location>
</feature>
<evidence type="ECO:0000256" key="1">
    <source>
        <dbReference type="ARBA" id="ARBA00010790"/>
    </source>
</evidence>
<dbReference type="SUPFAM" id="SSF51905">
    <property type="entry name" value="FAD/NAD(P)-binding domain"/>
    <property type="match status" value="1"/>
</dbReference>
<gene>
    <name evidence="3" type="ORF">Tdes44962_MAKER08712</name>
</gene>
<dbReference type="GO" id="GO:0016614">
    <property type="term" value="F:oxidoreductase activity, acting on CH-OH group of donors"/>
    <property type="evidence" value="ECO:0007669"/>
    <property type="project" value="InterPro"/>
</dbReference>